<organism evidence="1">
    <name type="scientific">viral metagenome</name>
    <dbReference type="NCBI Taxonomy" id="1070528"/>
    <lineage>
        <taxon>unclassified sequences</taxon>
        <taxon>metagenomes</taxon>
        <taxon>organismal metagenomes</taxon>
    </lineage>
</organism>
<sequence>MIYTFTLLSILFLQILSLKEPKPKLCINCKYFVEDPKFGKFSKFNKCSLFSKDGETDIYNLVHGIEPYNGYFYCATTRSRESMCGQEGKMFTRKYKKRTEKRETE</sequence>
<reference evidence="1" key="1">
    <citation type="journal article" date="2020" name="Nature">
        <title>Giant virus diversity and host interactions through global metagenomics.</title>
        <authorList>
            <person name="Schulz F."/>
            <person name="Roux S."/>
            <person name="Paez-Espino D."/>
            <person name="Jungbluth S."/>
            <person name="Walsh D.A."/>
            <person name="Denef V.J."/>
            <person name="McMahon K.D."/>
            <person name="Konstantinidis K.T."/>
            <person name="Eloe-Fadrosh E.A."/>
            <person name="Kyrpides N.C."/>
            <person name="Woyke T."/>
        </authorList>
    </citation>
    <scope>NUCLEOTIDE SEQUENCE</scope>
    <source>
        <strain evidence="1">GVMAG-M-3300027892-73</strain>
    </source>
</reference>
<evidence type="ECO:0000313" key="1">
    <source>
        <dbReference type="EMBL" id="QHU30805.1"/>
    </source>
</evidence>
<protein>
    <submittedName>
        <fullName evidence="1">Uncharacterized protein</fullName>
    </submittedName>
</protein>
<accession>A0A6C0LLE6</accession>
<dbReference type="EMBL" id="MN740520">
    <property type="protein sequence ID" value="QHU30805.1"/>
    <property type="molecule type" value="Genomic_DNA"/>
</dbReference>
<dbReference type="AlphaFoldDB" id="A0A6C0LLE6"/>
<proteinExistence type="predicted"/>
<name>A0A6C0LLE6_9ZZZZ</name>